<dbReference type="Pfam" id="PF00445">
    <property type="entry name" value="Ribonuclease_T2"/>
    <property type="match status" value="1"/>
</dbReference>
<dbReference type="InterPro" id="IPR033130">
    <property type="entry name" value="RNase_T2_His_AS_2"/>
</dbReference>
<reference evidence="8 9" key="1">
    <citation type="submission" date="2024-05" db="EMBL/GenBank/DDBJ databases">
        <title>De novo assembly of an allotetraploid wild potato.</title>
        <authorList>
            <person name="Hosaka A.J."/>
        </authorList>
    </citation>
    <scope>NUCLEOTIDE SEQUENCE [LARGE SCALE GENOMIC DNA]</scope>
    <source>
        <tissue evidence="8">Young leaves</tissue>
    </source>
</reference>
<comment type="similarity">
    <text evidence="1 5">Belongs to the RNase T2 family.</text>
</comment>
<evidence type="ECO:0000313" key="9">
    <source>
        <dbReference type="Proteomes" id="UP001627284"/>
    </source>
</evidence>
<sequence length="250" mass="28741">MNHQYHNSVFLLLLAMLYFEGIHSQYVLMQHVLQWPPTFCQEKECKPNLSERFSIHGLWPANSSESMKCECPSKPSERNKVNALMRNNLNLNKQLQIIWPNLIAGASDVQFWQYEWIKHGYCNQNIIPMIQYFQAAVRVSRMMTNLIDYMDAPGGVHPSNHTSYSESHIRQSIFNLVGPNIDVFLSCMVNSTGYVLLKEVYPCLDRTVTHFITCSGPVKSNLCGGTIYFIQLFSLLGSLVFVRVLKKIQL</sequence>
<feature type="chain" id="PRO_5044751163" evidence="7">
    <location>
        <begin position="25"/>
        <end position="250"/>
    </location>
</feature>
<dbReference type="SUPFAM" id="SSF55895">
    <property type="entry name" value="Ribonuclease Rh-like"/>
    <property type="match status" value="1"/>
</dbReference>
<dbReference type="PANTHER" id="PTHR11240">
    <property type="entry name" value="RIBONUCLEASE T2"/>
    <property type="match status" value="1"/>
</dbReference>
<evidence type="ECO:0000256" key="7">
    <source>
        <dbReference type="SAM" id="SignalP"/>
    </source>
</evidence>
<evidence type="ECO:0000256" key="6">
    <source>
        <dbReference type="SAM" id="Phobius"/>
    </source>
</evidence>
<evidence type="ECO:0000256" key="3">
    <source>
        <dbReference type="ARBA" id="ARBA00022801"/>
    </source>
</evidence>
<dbReference type="PROSITE" id="PS00530">
    <property type="entry name" value="RNASE_T2_1"/>
    <property type="match status" value="1"/>
</dbReference>
<dbReference type="Proteomes" id="UP001627284">
    <property type="component" value="Unassembled WGS sequence"/>
</dbReference>
<dbReference type="InterPro" id="IPR001568">
    <property type="entry name" value="RNase_T2-like"/>
</dbReference>
<evidence type="ECO:0000256" key="4">
    <source>
        <dbReference type="ARBA" id="ARBA00023239"/>
    </source>
</evidence>
<dbReference type="EMBL" id="JBJKTR010000001">
    <property type="protein sequence ID" value="KAL3380691.1"/>
    <property type="molecule type" value="Genomic_DNA"/>
</dbReference>
<accession>A0ABD2VHZ7</accession>
<dbReference type="Gene3D" id="3.90.730.10">
    <property type="entry name" value="Ribonuclease T2-like"/>
    <property type="match status" value="1"/>
</dbReference>
<gene>
    <name evidence="8" type="ORF">AABB24_001049</name>
</gene>
<dbReference type="AlphaFoldDB" id="A0ABD2VHZ7"/>
<keyword evidence="7" id="KW-0732">Signal</keyword>
<keyword evidence="6" id="KW-1133">Transmembrane helix</keyword>
<evidence type="ECO:0000256" key="1">
    <source>
        <dbReference type="ARBA" id="ARBA00007469"/>
    </source>
</evidence>
<keyword evidence="6" id="KW-0812">Transmembrane</keyword>
<dbReference type="PANTHER" id="PTHR11240:SF65">
    <property type="entry name" value="RIBONUCLEASE S-5-LIKE"/>
    <property type="match status" value="1"/>
</dbReference>
<dbReference type="GO" id="GO:0016787">
    <property type="term" value="F:hydrolase activity"/>
    <property type="evidence" value="ECO:0007669"/>
    <property type="project" value="UniProtKB-KW"/>
</dbReference>
<evidence type="ECO:0000256" key="5">
    <source>
        <dbReference type="RuleBase" id="RU004328"/>
    </source>
</evidence>
<dbReference type="GO" id="GO:0004519">
    <property type="term" value="F:endonuclease activity"/>
    <property type="evidence" value="ECO:0007669"/>
    <property type="project" value="UniProtKB-KW"/>
</dbReference>
<keyword evidence="6" id="KW-0472">Membrane</keyword>
<keyword evidence="4" id="KW-0456">Lyase</keyword>
<protein>
    <submittedName>
        <fullName evidence="8">Uncharacterized protein</fullName>
    </submittedName>
</protein>
<keyword evidence="3" id="KW-0378">Hydrolase</keyword>
<evidence type="ECO:0000256" key="2">
    <source>
        <dbReference type="ARBA" id="ARBA00022759"/>
    </source>
</evidence>
<keyword evidence="2" id="KW-0255">Endonuclease</keyword>
<feature type="signal peptide" evidence="7">
    <location>
        <begin position="1"/>
        <end position="24"/>
    </location>
</feature>
<keyword evidence="9" id="KW-1185">Reference proteome</keyword>
<dbReference type="InterPro" id="IPR036430">
    <property type="entry name" value="RNase_T2-like_sf"/>
</dbReference>
<name>A0ABD2VHZ7_9SOLN</name>
<organism evidence="8 9">
    <name type="scientific">Solanum stoloniferum</name>
    <dbReference type="NCBI Taxonomy" id="62892"/>
    <lineage>
        <taxon>Eukaryota</taxon>
        <taxon>Viridiplantae</taxon>
        <taxon>Streptophyta</taxon>
        <taxon>Embryophyta</taxon>
        <taxon>Tracheophyta</taxon>
        <taxon>Spermatophyta</taxon>
        <taxon>Magnoliopsida</taxon>
        <taxon>eudicotyledons</taxon>
        <taxon>Gunneridae</taxon>
        <taxon>Pentapetalae</taxon>
        <taxon>asterids</taxon>
        <taxon>lamiids</taxon>
        <taxon>Solanales</taxon>
        <taxon>Solanaceae</taxon>
        <taxon>Solanoideae</taxon>
        <taxon>Solaneae</taxon>
        <taxon>Solanum</taxon>
    </lineage>
</organism>
<keyword evidence="2" id="KW-0540">Nuclease</keyword>
<feature type="transmembrane region" description="Helical" evidence="6">
    <location>
        <begin position="227"/>
        <end position="245"/>
    </location>
</feature>
<comment type="caution">
    <text evidence="8">The sequence shown here is derived from an EMBL/GenBank/DDBJ whole genome shotgun (WGS) entry which is preliminary data.</text>
</comment>
<dbReference type="PROSITE" id="PS00531">
    <property type="entry name" value="RNASE_T2_2"/>
    <property type="match status" value="1"/>
</dbReference>
<proteinExistence type="inferred from homology"/>
<evidence type="ECO:0000313" key="8">
    <source>
        <dbReference type="EMBL" id="KAL3380691.1"/>
    </source>
</evidence>
<dbReference type="InterPro" id="IPR018188">
    <property type="entry name" value="RNase_T2_His_AS_1"/>
</dbReference>